<evidence type="ECO:0000313" key="8">
    <source>
        <dbReference type="Proteomes" id="UP000637423"/>
    </source>
</evidence>
<evidence type="ECO:0000256" key="5">
    <source>
        <dbReference type="ARBA" id="ARBA00023284"/>
    </source>
</evidence>
<dbReference type="EMBL" id="BMED01000001">
    <property type="protein sequence ID" value="GGC61464.1"/>
    <property type="molecule type" value="Genomic_DNA"/>
</dbReference>
<dbReference type="InterPro" id="IPR036249">
    <property type="entry name" value="Thioredoxin-like_sf"/>
</dbReference>
<keyword evidence="8" id="KW-1185">Reference proteome</keyword>
<comment type="caution">
    <text evidence="7">The sequence shown here is derived from an EMBL/GenBank/DDBJ whole genome shotgun (WGS) entry which is preliminary data.</text>
</comment>
<comment type="similarity">
    <text evidence="1">Belongs to the thioredoxin family. DsbA subfamily.</text>
</comment>
<evidence type="ECO:0000313" key="7">
    <source>
        <dbReference type="EMBL" id="GGC61464.1"/>
    </source>
</evidence>
<organism evidence="7 8">
    <name type="scientific">Undibacterium terreum</name>
    <dbReference type="NCBI Taxonomy" id="1224302"/>
    <lineage>
        <taxon>Bacteria</taxon>
        <taxon>Pseudomonadati</taxon>
        <taxon>Pseudomonadota</taxon>
        <taxon>Betaproteobacteria</taxon>
        <taxon>Burkholderiales</taxon>
        <taxon>Oxalobacteraceae</taxon>
        <taxon>Undibacterium</taxon>
    </lineage>
</organism>
<sequence>MLTPGKKVEVTEFFGYFCPHCYALDSTLEAWVKKQGDKISFTRLHTSYLGKTLPQQRMYFTLEAMGLGVEMHKKIFDAIHQQNLSLNDEKSTLEFVVKQGIDQQKYLEASRSFTVRTKAVRTAQLESFYGLSGVPSIIVDGRYLTSPQIAGRKLPGSLPEADYVAALMPVLDALVSKAADERANKEK</sequence>
<evidence type="ECO:0000259" key="6">
    <source>
        <dbReference type="Pfam" id="PF01323"/>
    </source>
</evidence>
<dbReference type="PANTHER" id="PTHR35891">
    <property type="entry name" value="THIOL:DISULFIDE INTERCHANGE PROTEIN DSBA"/>
    <property type="match status" value="1"/>
</dbReference>
<dbReference type="Gene3D" id="3.40.30.10">
    <property type="entry name" value="Glutaredoxin"/>
    <property type="match status" value="1"/>
</dbReference>
<dbReference type="CDD" id="cd03019">
    <property type="entry name" value="DsbA_DsbA"/>
    <property type="match status" value="1"/>
</dbReference>
<evidence type="ECO:0000256" key="4">
    <source>
        <dbReference type="ARBA" id="ARBA00023157"/>
    </source>
</evidence>
<protein>
    <recommendedName>
        <fullName evidence="2">Thiol:disulfide interchange protein DsbA</fullName>
    </recommendedName>
</protein>
<reference evidence="7" key="1">
    <citation type="journal article" date="2014" name="Int. J. Syst. Evol. Microbiol.">
        <title>Complete genome sequence of Corynebacterium casei LMG S-19264T (=DSM 44701T), isolated from a smear-ripened cheese.</title>
        <authorList>
            <consortium name="US DOE Joint Genome Institute (JGI-PGF)"/>
            <person name="Walter F."/>
            <person name="Albersmeier A."/>
            <person name="Kalinowski J."/>
            <person name="Ruckert C."/>
        </authorList>
    </citation>
    <scope>NUCLEOTIDE SEQUENCE</scope>
    <source>
        <strain evidence="7">CGMCC 1.10998</strain>
    </source>
</reference>
<dbReference type="GO" id="GO:0016491">
    <property type="term" value="F:oxidoreductase activity"/>
    <property type="evidence" value="ECO:0007669"/>
    <property type="project" value="InterPro"/>
</dbReference>
<dbReference type="InterPro" id="IPR001853">
    <property type="entry name" value="DSBA-like_thioredoxin_dom"/>
</dbReference>
<gene>
    <name evidence="7" type="primary">dsbA</name>
    <name evidence="7" type="ORF">GCM10011396_05510</name>
</gene>
<dbReference type="InterPro" id="IPR023205">
    <property type="entry name" value="DsbA/DsbL"/>
</dbReference>
<name>A0A916U6Q6_9BURK</name>
<feature type="domain" description="DSBA-like thioredoxin" evidence="6">
    <location>
        <begin position="43"/>
        <end position="145"/>
    </location>
</feature>
<proteinExistence type="inferred from homology"/>
<dbReference type="InterPro" id="IPR050824">
    <property type="entry name" value="Thiol_disulfide_DsbA"/>
</dbReference>
<keyword evidence="5" id="KW-0676">Redox-active center</keyword>
<dbReference type="AlphaFoldDB" id="A0A916U6Q6"/>
<evidence type="ECO:0000256" key="2">
    <source>
        <dbReference type="ARBA" id="ARBA00013831"/>
    </source>
</evidence>
<evidence type="ECO:0000256" key="1">
    <source>
        <dbReference type="ARBA" id="ARBA00005791"/>
    </source>
</evidence>
<dbReference type="Pfam" id="PF01323">
    <property type="entry name" value="DSBA"/>
    <property type="match status" value="1"/>
</dbReference>
<dbReference type="InterPro" id="IPR017937">
    <property type="entry name" value="Thioredoxin_CS"/>
</dbReference>
<evidence type="ECO:0000256" key="3">
    <source>
        <dbReference type="ARBA" id="ARBA00022729"/>
    </source>
</evidence>
<keyword evidence="4" id="KW-1015">Disulfide bond</keyword>
<keyword evidence="3" id="KW-0732">Signal</keyword>
<reference evidence="7" key="2">
    <citation type="submission" date="2020-09" db="EMBL/GenBank/DDBJ databases">
        <authorList>
            <person name="Sun Q."/>
            <person name="Zhou Y."/>
        </authorList>
    </citation>
    <scope>NUCLEOTIDE SEQUENCE</scope>
    <source>
        <strain evidence="7">CGMCC 1.10998</strain>
    </source>
</reference>
<dbReference type="PROSITE" id="PS00194">
    <property type="entry name" value="THIOREDOXIN_1"/>
    <property type="match status" value="1"/>
</dbReference>
<dbReference type="PANTHER" id="PTHR35891:SF3">
    <property type="entry name" value="THIOL:DISULFIDE INTERCHANGE PROTEIN DSBL"/>
    <property type="match status" value="1"/>
</dbReference>
<accession>A0A916U6Q6</accession>
<dbReference type="Proteomes" id="UP000637423">
    <property type="component" value="Unassembled WGS sequence"/>
</dbReference>
<dbReference type="SUPFAM" id="SSF52833">
    <property type="entry name" value="Thioredoxin-like"/>
    <property type="match status" value="1"/>
</dbReference>